<comment type="caution">
    <text evidence="2">The sequence shown here is derived from an EMBL/GenBank/DDBJ whole genome shotgun (WGS) entry which is preliminary data.</text>
</comment>
<proteinExistence type="predicted"/>
<dbReference type="AlphaFoldDB" id="A0A0G0ZFV2"/>
<dbReference type="Proteomes" id="UP000034320">
    <property type="component" value="Unassembled WGS sequence"/>
</dbReference>
<protein>
    <recommendedName>
        <fullName evidence="4">DUF5666 domain-containing protein</fullName>
    </recommendedName>
</protein>
<organism evidence="2 3">
    <name type="scientific">Candidatus Gottesmanbacteria bacterium GW2011_GWA2_42_18</name>
    <dbReference type="NCBI Taxonomy" id="1618442"/>
    <lineage>
        <taxon>Bacteria</taxon>
        <taxon>Candidatus Gottesmaniibacteriota</taxon>
    </lineage>
</organism>
<evidence type="ECO:0000256" key="1">
    <source>
        <dbReference type="SAM" id="SignalP"/>
    </source>
</evidence>
<feature type="chain" id="PRO_5002535794" description="DUF5666 domain-containing protein" evidence="1">
    <location>
        <begin position="22"/>
        <end position="255"/>
    </location>
</feature>
<evidence type="ECO:0000313" key="2">
    <source>
        <dbReference type="EMBL" id="KKS47569.1"/>
    </source>
</evidence>
<keyword evidence="1" id="KW-0732">Signal</keyword>
<reference evidence="2 3" key="1">
    <citation type="journal article" date="2015" name="Nature">
        <title>rRNA introns, odd ribosomes, and small enigmatic genomes across a large radiation of phyla.</title>
        <authorList>
            <person name="Brown C.T."/>
            <person name="Hug L.A."/>
            <person name="Thomas B.C."/>
            <person name="Sharon I."/>
            <person name="Castelle C.J."/>
            <person name="Singh A."/>
            <person name="Wilkins M.J."/>
            <person name="Williams K.H."/>
            <person name="Banfield J.F."/>
        </authorList>
    </citation>
    <scope>NUCLEOTIDE SEQUENCE [LARGE SCALE GENOMIC DNA]</scope>
</reference>
<dbReference type="EMBL" id="LCDD01000004">
    <property type="protein sequence ID" value="KKS47569.1"/>
    <property type="molecule type" value="Genomic_DNA"/>
</dbReference>
<accession>A0A0G0ZFV2</accession>
<feature type="signal peptide" evidence="1">
    <location>
        <begin position="1"/>
        <end position="21"/>
    </location>
</feature>
<evidence type="ECO:0000313" key="3">
    <source>
        <dbReference type="Proteomes" id="UP000034320"/>
    </source>
</evidence>
<name>A0A0G0ZFV2_9BACT</name>
<gene>
    <name evidence="2" type="ORF">UV09_C0004G0058</name>
</gene>
<evidence type="ECO:0008006" key="4">
    <source>
        <dbReference type="Google" id="ProtNLM"/>
    </source>
</evidence>
<sequence>MKLFILAIFIMSVILPLNALAQTKTSTPSSAPVKISATLKPEDEELKNKIRQIELLKEKIATKVAQIRDEEKGAFLGAVKSVENNSVVLTGERGEMKFSFSDDTLFFKIENNQKKEWTEAKLKADDYISVFGYYNESRELFPAKYIFLQEKLIRIYGKVADLDKSEYTLKIRARDGEKTIDFEKYTVTSQFVAGSGSQKGGFSKFTIGDTVSVIGKINPKAEERYSALRILHLPVSVSPTPAASPSVTTTPKITS</sequence>